<dbReference type="InterPro" id="IPR001851">
    <property type="entry name" value="ABC_transp_permease"/>
</dbReference>
<name>A0A158G1V6_9BURK</name>
<keyword evidence="5" id="KW-0029">Amino-acid transport</keyword>
<feature type="transmembrane region" description="Helical" evidence="9">
    <location>
        <begin position="55"/>
        <end position="81"/>
    </location>
</feature>
<dbReference type="GO" id="GO:0006865">
    <property type="term" value="P:amino acid transport"/>
    <property type="evidence" value="ECO:0007669"/>
    <property type="project" value="UniProtKB-KW"/>
</dbReference>
<reference evidence="10 11" key="1">
    <citation type="submission" date="2016-01" db="EMBL/GenBank/DDBJ databases">
        <authorList>
            <person name="Oliw E.H."/>
        </authorList>
    </citation>
    <scope>NUCLEOTIDE SEQUENCE [LARGE SCALE GENOMIC DNA]</scope>
    <source>
        <strain evidence="10">LMG 27134</strain>
    </source>
</reference>
<evidence type="ECO:0000313" key="11">
    <source>
        <dbReference type="Proteomes" id="UP000054683"/>
    </source>
</evidence>
<dbReference type="Proteomes" id="UP000054683">
    <property type="component" value="Unassembled WGS sequence"/>
</dbReference>
<dbReference type="GO" id="GO:0022857">
    <property type="term" value="F:transmembrane transporter activity"/>
    <property type="evidence" value="ECO:0007669"/>
    <property type="project" value="InterPro"/>
</dbReference>
<comment type="similarity">
    <text evidence="8">Belongs to the binding-protein-dependent transport system permease family. LivHM subfamily.</text>
</comment>
<evidence type="ECO:0000256" key="1">
    <source>
        <dbReference type="ARBA" id="ARBA00004651"/>
    </source>
</evidence>
<dbReference type="GO" id="GO:0005886">
    <property type="term" value="C:plasma membrane"/>
    <property type="evidence" value="ECO:0007669"/>
    <property type="project" value="UniProtKB-SubCell"/>
</dbReference>
<feature type="transmembrane region" description="Helical" evidence="9">
    <location>
        <begin position="12"/>
        <end position="35"/>
    </location>
</feature>
<evidence type="ECO:0000256" key="4">
    <source>
        <dbReference type="ARBA" id="ARBA00022692"/>
    </source>
</evidence>
<evidence type="ECO:0000256" key="7">
    <source>
        <dbReference type="ARBA" id="ARBA00023136"/>
    </source>
</evidence>
<organism evidence="10 11">
    <name type="scientific">Caballeronia udeis</name>
    <dbReference type="NCBI Taxonomy" id="1232866"/>
    <lineage>
        <taxon>Bacteria</taxon>
        <taxon>Pseudomonadati</taxon>
        <taxon>Pseudomonadota</taxon>
        <taxon>Betaproteobacteria</taxon>
        <taxon>Burkholderiales</taxon>
        <taxon>Burkholderiaceae</taxon>
        <taxon>Caballeronia</taxon>
    </lineage>
</organism>
<evidence type="ECO:0000256" key="8">
    <source>
        <dbReference type="ARBA" id="ARBA00037998"/>
    </source>
</evidence>
<dbReference type="InterPro" id="IPR052157">
    <property type="entry name" value="BCAA_transport_permease"/>
</dbReference>
<keyword evidence="2" id="KW-0813">Transport</keyword>
<sequence length="317" mass="32925">MTSFVQWFAINLLNGVSVGLLLFMLSAGLTLIFSMMGVLNFAHASFYMLGAYVGYALAAVGGFWFALVISPLLVGALGGLFERFLLRRIETRGALAELLLTFGAAYLIAEVVKLVWGLAPINAVVPSGLDGPLFTLYGAAFPRYRAFMMGVSLAMLLALYAVLRVSRIGLVVRAALTHAATVETLGHNVPRVFTLVFATGTALAALAGVIGAPLFVIEPSMAENIGPIVFVVVVVGGLGSVGGALVASLLIGCVQTFAVGTTLSLGSAAQFAGVPLPPAWAALSVAQIAPVLPYVLLVAMLALRPRGLFGQRGDDDA</sequence>
<protein>
    <submittedName>
        <fullName evidence="10">Branched amino acid transport system, membrane protein</fullName>
    </submittedName>
</protein>
<comment type="subcellular location">
    <subcellularLocation>
        <location evidence="1">Cell membrane</location>
        <topology evidence="1">Multi-pass membrane protein</topology>
    </subcellularLocation>
</comment>
<dbReference type="PANTHER" id="PTHR11795">
    <property type="entry name" value="BRANCHED-CHAIN AMINO ACID TRANSPORT SYSTEM PERMEASE PROTEIN LIVH"/>
    <property type="match status" value="1"/>
</dbReference>
<feature type="transmembrane region" description="Helical" evidence="9">
    <location>
        <begin position="228"/>
        <end position="259"/>
    </location>
</feature>
<feature type="transmembrane region" description="Helical" evidence="9">
    <location>
        <begin position="279"/>
        <end position="303"/>
    </location>
</feature>
<evidence type="ECO:0000256" key="9">
    <source>
        <dbReference type="SAM" id="Phobius"/>
    </source>
</evidence>
<dbReference type="PANTHER" id="PTHR11795:SF442">
    <property type="entry name" value="ABC TRANSPORTER ATP-BINDING PROTEIN"/>
    <property type="match status" value="1"/>
</dbReference>
<dbReference type="Pfam" id="PF02653">
    <property type="entry name" value="BPD_transp_2"/>
    <property type="match status" value="1"/>
</dbReference>
<proteinExistence type="inferred from homology"/>
<keyword evidence="3" id="KW-1003">Cell membrane</keyword>
<gene>
    <name evidence="10" type="ORF">AWB69_01921</name>
</gene>
<dbReference type="CDD" id="cd06582">
    <property type="entry name" value="TM_PBP1_LivH_like"/>
    <property type="match status" value="1"/>
</dbReference>
<keyword evidence="4 9" id="KW-0812">Transmembrane</keyword>
<dbReference type="EMBL" id="FCOK02000009">
    <property type="protein sequence ID" value="SAL25821.1"/>
    <property type="molecule type" value="Genomic_DNA"/>
</dbReference>
<keyword evidence="7 9" id="KW-0472">Membrane</keyword>
<keyword evidence="6 9" id="KW-1133">Transmembrane helix</keyword>
<evidence type="ECO:0000256" key="5">
    <source>
        <dbReference type="ARBA" id="ARBA00022970"/>
    </source>
</evidence>
<evidence type="ECO:0000256" key="2">
    <source>
        <dbReference type="ARBA" id="ARBA00022448"/>
    </source>
</evidence>
<evidence type="ECO:0000256" key="6">
    <source>
        <dbReference type="ARBA" id="ARBA00022989"/>
    </source>
</evidence>
<evidence type="ECO:0000256" key="3">
    <source>
        <dbReference type="ARBA" id="ARBA00022475"/>
    </source>
</evidence>
<dbReference type="AlphaFoldDB" id="A0A158G1V6"/>
<feature type="transmembrane region" description="Helical" evidence="9">
    <location>
        <begin position="144"/>
        <end position="163"/>
    </location>
</feature>
<accession>A0A158G1V6</accession>
<evidence type="ECO:0000313" key="10">
    <source>
        <dbReference type="EMBL" id="SAL25821.1"/>
    </source>
</evidence>
<feature type="transmembrane region" description="Helical" evidence="9">
    <location>
        <begin position="192"/>
        <end position="216"/>
    </location>
</feature>